<proteinExistence type="predicted"/>
<evidence type="ECO:0000313" key="1">
    <source>
        <dbReference type="EMBL" id="RCW15903.1"/>
    </source>
</evidence>
<accession>A0A368UC09</accession>
<reference evidence="1 2" key="1">
    <citation type="journal article" date="2018" name="Sci. Rep.">
        <title>Network-guided genomic and metagenomic analysis of the faecal microbiota of the critically endangered kakapo.</title>
        <authorList>
            <person name="Waite D.W."/>
            <person name="Dsouza M."/>
            <person name="Sekiguchi Y."/>
            <person name="Hugenholtz P."/>
            <person name="Taylor M.W."/>
        </authorList>
    </citation>
    <scope>NUCLEOTIDE SEQUENCE [LARGE SCALE GENOMIC DNA]</scope>
    <source>
        <strain evidence="1 2">BI02</strain>
    </source>
</reference>
<dbReference type="Proteomes" id="UP000253215">
    <property type="component" value="Unassembled WGS sequence"/>
</dbReference>
<dbReference type="EMBL" id="NETH01000095">
    <property type="protein sequence ID" value="RCW15903.1"/>
    <property type="molecule type" value="Genomic_DNA"/>
</dbReference>
<comment type="caution">
    <text evidence="1">The sequence shown here is derived from an EMBL/GenBank/DDBJ whole genome shotgun (WGS) entry which is preliminary data.</text>
</comment>
<name>A0A368UC09_9STRE</name>
<organism evidence="1 2">
    <name type="scientific">Streptococcus gallolyticus</name>
    <dbReference type="NCBI Taxonomy" id="315405"/>
    <lineage>
        <taxon>Bacteria</taxon>
        <taxon>Bacillati</taxon>
        <taxon>Bacillota</taxon>
        <taxon>Bacilli</taxon>
        <taxon>Lactobacillales</taxon>
        <taxon>Streptococcaceae</taxon>
        <taxon>Streptococcus</taxon>
    </lineage>
</organism>
<gene>
    <name evidence="1" type="ORF">CAC02_10810</name>
</gene>
<protein>
    <submittedName>
        <fullName evidence="1">Uncharacterized protein</fullName>
    </submittedName>
</protein>
<sequence>MTKSELAPYLNAVTNEERTFLICQTSEGAYIGKSSPTCDDKSFVLAYDDVFADIPFEAVQKASLLRF</sequence>
<evidence type="ECO:0000313" key="2">
    <source>
        <dbReference type="Proteomes" id="UP000253215"/>
    </source>
</evidence>
<dbReference type="AlphaFoldDB" id="A0A368UC09"/>